<dbReference type="Pfam" id="PF06053">
    <property type="entry name" value="DUF929"/>
    <property type="match status" value="1"/>
</dbReference>
<dbReference type="AlphaFoldDB" id="T0Y126"/>
<gene>
    <name evidence="2" type="ORF">B1A_20994</name>
</gene>
<sequence>DLMANRKYSKAKKAQVVERQLNTKKDFFSVFRSNKKLLTIIGSVVIAAILIVVAFDLNVFKDNSTNPVFIPNPFPWGTNFVKVSNQNFGSDIHFYWVSWYGCPIGAANSWGLYSSLLNYIPAIKNDITLHTSDPFDSAPTEPGLIFNGNITNGKYYFNAYYMYNQYHNATGGGVHIPSTS</sequence>
<dbReference type="InterPro" id="IPR009272">
    <property type="entry name" value="DUF929"/>
</dbReference>
<keyword evidence="1" id="KW-1133">Transmembrane helix</keyword>
<comment type="caution">
    <text evidence="2">The sequence shown here is derived from an EMBL/GenBank/DDBJ whole genome shotgun (WGS) entry which is preliminary data.</text>
</comment>
<evidence type="ECO:0000313" key="2">
    <source>
        <dbReference type="EMBL" id="EQD28796.1"/>
    </source>
</evidence>
<reference evidence="2" key="1">
    <citation type="submission" date="2013-08" db="EMBL/GenBank/DDBJ databases">
        <authorList>
            <person name="Mendez C."/>
            <person name="Richter M."/>
            <person name="Ferrer M."/>
            <person name="Sanchez J."/>
        </authorList>
    </citation>
    <scope>NUCLEOTIDE SEQUENCE</scope>
</reference>
<dbReference type="EMBL" id="AUZX01015504">
    <property type="protein sequence ID" value="EQD28796.1"/>
    <property type="molecule type" value="Genomic_DNA"/>
</dbReference>
<accession>T0Y126</accession>
<organism evidence="2">
    <name type="scientific">mine drainage metagenome</name>
    <dbReference type="NCBI Taxonomy" id="410659"/>
    <lineage>
        <taxon>unclassified sequences</taxon>
        <taxon>metagenomes</taxon>
        <taxon>ecological metagenomes</taxon>
    </lineage>
</organism>
<protein>
    <submittedName>
        <fullName evidence="2">Membrane protein</fullName>
    </submittedName>
</protein>
<feature type="non-terminal residue" evidence="2">
    <location>
        <position position="1"/>
    </location>
</feature>
<keyword evidence="1" id="KW-0812">Transmembrane</keyword>
<evidence type="ECO:0000256" key="1">
    <source>
        <dbReference type="SAM" id="Phobius"/>
    </source>
</evidence>
<reference evidence="2" key="2">
    <citation type="journal article" date="2014" name="ISME J.">
        <title>Microbial stratification in low pH oxic and suboxic macroscopic growths along an acid mine drainage.</title>
        <authorList>
            <person name="Mendez-Garcia C."/>
            <person name="Mesa V."/>
            <person name="Sprenger R.R."/>
            <person name="Richter M."/>
            <person name="Diez M.S."/>
            <person name="Solano J."/>
            <person name="Bargiela R."/>
            <person name="Golyshina O.V."/>
            <person name="Manteca A."/>
            <person name="Ramos J.L."/>
            <person name="Gallego J.R."/>
            <person name="Llorente I."/>
            <person name="Martins Dos Santos V.A."/>
            <person name="Jensen O.N."/>
            <person name="Pelaez A.I."/>
            <person name="Sanchez J."/>
            <person name="Ferrer M."/>
        </authorList>
    </citation>
    <scope>NUCLEOTIDE SEQUENCE</scope>
</reference>
<feature type="transmembrane region" description="Helical" evidence="1">
    <location>
        <begin position="37"/>
        <end position="55"/>
    </location>
</feature>
<name>T0Y126_9ZZZZ</name>
<keyword evidence="1" id="KW-0472">Membrane</keyword>
<feature type="non-terminal residue" evidence="2">
    <location>
        <position position="180"/>
    </location>
</feature>
<proteinExistence type="predicted"/>